<keyword evidence="13" id="KW-0007">Acetylation</keyword>
<keyword evidence="10" id="KW-0227">DNA damage</keyword>
<dbReference type="OrthoDB" id="361020at2759"/>
<dbReference type="GO" id="GO:0000014">
    <property type="term" value="F:single-stranded DNA endodeoxyribonuclease activity"/>
    <property type="evidence" value="ECO:0007669"/>
    <property type="project" value="TreeGrafter"/>
</dbReference>
<dbReference type="InterPro" id="IPR010994">
    <property type="entry name" value="RuvA_2-like"/>
</dbReference>
<dbReference type="NCBIfam" id="TIGR00596">
    <property type="entry name" value="rad1"/>
    <property type="match status" value="1"/>
</dbReference>
<dbReference type="GO" id="GO:0000712">
    <property type="term" value="P:resolution of meiotic recombination intermediates"/>
    <property type="evidence" value="ECO:0007669"/>
    <property type="project" value="TreeGrafter"/>
</dbReference>
<reference evidence="23" key="3">
    <citation type="submission" date="2025-09" db="UniProtKB">
        <authorList>
            <consortium name="Ensembl"/>
        </authorList>
    </citation>
    <scope>IDENTIFICATION</scope>
</reference>
<evidence type="ECO:0000256" key="19">
    <source>
        <dbReference type="ARBA" id="ARBA00072370"/>
    </source>
</evidence>
<dbReference type="Pfam" id="PF02732">
    <property type="entry name" value="ERCC4"/>
    <property type="match status" value="1"/>
</dbReference>
<gene>
    <name evidence="23" type="primary">ercc4</name>
</gene>
<feature type="compositionally biased region" description="Basic residues" evidence="21">
    <location>
        <begin position="465"/>
        <end position="476"/>
    </location>
</feature>
<feature type="domain" description="ERCC4" evidence="22">
    <location>
        <begin position="661"/>
        <end position="741"/>
    </location>
</feature>
<evidence type="ECO:0000313" key="24">
    <source>
        <dbReference type="Proteomes" id="UP000005226"/>
    </source>
</evidence>
<evidence type="ECO:0000256" key="13">
    <source>
        <dbReference type="ARBA" id="ARBA00022990"/>
    </source>
</evidence>
<evidence type="ECO:0000256" key="15">
    <source>
        <dbReference type="ARBA" id="ARBA00023204"/>
    </source>
</evidence>
<evidence type="ECO:0000256" key="7">
    <source>
        <dbReference type="ARBA" id="ARBA00022722"/>
    </source>
</evidence>
<reference evidence="23 24" key="1">
    <citation type="journal article" date="2011" name="Genome Biol. Evol.">
        <title>Integration of the genetic map and genome assembly of fugu facilitates insights into distinct features of genome evolution in teleosts and mammals.</title>
        <authorList>
            <person name="Kai W."/>
            <person name="Kikuchi K."/>
            <person name="Tohari S."/>
            <person name="Chew A.K."/>
            <person name="Tay A."/>
            <person name="Fujiwara A."/>
            <person name="Hosoya S."/>
            <person name="Suetake H."/>
            <person name="Naruse K."/>
            <person name="Brenner S."/>
            <person name="Suzuki Y."/>
            <person name="Venkatesh B."/>
        </authorList>
    </citation>
    <scope>NUCLEOTIDE SEQUENCE [LARGE SCALE GENOMIC DNA]</scope>
</reference>
<dbReference type="Gene3D" id="1.10.150.20">
    <property type="entry name" value="5' to 3' exonuclease, C-terminal subdomain"/>
    <property type="match status" value="1"/>
</dbReference>
<dbReference type="InterPro" id="IPR006167">
    <property type="entry name" value="XPF"/>
</dbReference>
<dbReference type="InterPro" id="IPR006166">
    <property type="entry name" value="ERCC4_domain"/>
</dbReference>
<evidence type="ECO:0000256" key="17">
    <source>
        <dbReference type="ARBA" id="ARBA00060353"/>
    </source>
</evidence>
<dbReference type="Ensembl" id="ENSTRUT00000050035.2">
    <property type="protein sequence ID" value="ENSTRUP00000047910.2"/>
    <property type="gene ID" value="ENSTRUG00000016960.3"/>
</dbReference>
<dbReference type="InterPro" id="IPR011335">
    <property type="entry name" value="Restrct_endonuc-II-like"/>
</dbReference>
<dbReference type="CDD" id="cd20078">
    <property type="entry name" value="XPF_nuclease_XPF_euk"/>
    <property type="match status" value="1"/>
</dbReference>
<keyword evidence="14" id="KW-0238">DNA-binding</keyword>
<comment type="similarity">
    <text evidence="4">Belongs to the XPF family.</text>
</comment>
<dbReference type="FunFam" id="3.40.50.10130:FF:000002">
    <property type="entry name" value="DNA repair endonuclease XPF"/>
    <property type="match status" value="1"/>
</dbReference>
<keyword evidence="12" id="KW-0460">Magnesium</keyword>
<dbReference type="InParanoid" id="A0A3B5JXV2"/>
<dbReference type="SMART" id="SM00891">
    <property type="entry name" value="ERCC4"/>
    <property type="match status" value="1"/>
</dbReference>
<dbReference type="GO" id="GO:1901255">
    <property type="term" value="P:nucleotide-excision repair involved in interstrand cross-link repair"/>
    <property type="evidence" value="ECO:0007669"/>
    <property type="project" value="TreeGrafter"/>
</dbReference>
<keyword evidence="5" id="KW-0158">Chromosome</keyword>
<keyword evidence="15" id="KW-0234">DNA repair</keyword>
<dbReference type="GeneTree" id="ENSGT00390000004394"/>
<feature type="compositionally biased region" description="Basic and acidic residues" evidence="21">
    <location>
        <begin position="444"/>
        <end position="464"/>
    </location>
</feature>
<evidence type="ECO:0000256" key="2">
    <source>
        <dbReference type="ARBA" id="ARBA00004123"/>
    </source>
</evidence>
<dbReference type="RefSeq" id="XP_003961400.2">
    <property type="nucleotide sequence ID" value="XM_003961351.3"/>
</dbReference>
<dbReference type="PANTHER" id="PTHR10150:SF0">
    <property type="entry name" value="DNA REPAIR ENDONUCLEASE XPF"/>
    <property type="match status" value="1"/>
</dbReference>
<dbReference type="FunFam" id="1.10.150.20:FF:000040">
    <property type="entry name" value="DNA repair endonuclease XPF isoform X2"/>
    <property type="match status" value="1"/>
</dbReference>
<evidence type="ECO:0000256" key="20">
    <source>
        <dbReference type="ARBA" id="ARBA00078823"/>
    </source>
</evidence>
<protein>
    <recommendedName>
        <fullName evidence="19">DNA repair endonuclease XPF</fullName>
    </recommendedName>
    <alternativeName>
        <fullName evidence="20">DNA excision repair protein ERCC-4</fullName>
    </alternativeName>
</protein>
<sequence>MAGPLLEFETEMFLSLFGSDGLVVVAEGMGIDRILLQFMRVYSEQGSLVLLLNTTTPEQEYFTEQLRMEGVTHLPRTVTSDIQNTERYNVYTEGGVLFVTSRILVVDFLTDRIPAQLITGILVYRAHKIIESCQEAFILRLFRQKNKTGFIKAFTDKATAFSSGFCQVERVMRNLFVKKLYLWPRFQASVNTALDRHKPEVVELHVSLTPAMRAIQSAILEIMSACLKELKRFNPTLEAEDFSLESTLGNSFDKTIRHYLDPLWHQLGAKTKALVHDLKVLRVLSLYLTQYDCVTFLNLLESLRSSQKNFGSNSGWLFLDSSNSMFVNARARVYHIPDSKKKMKVGAETEKQKSSSVAEVKRELVLERSPKWEALTEVLQEIERENRSSQHEQGHVLICASDDRTCAQLQQYIKHGSDWLLNRLYARTVGKRDSATSAGFELDLDQKNKDRTNKGQKRKESEQKKRTKSIKSKKRPSLTLTQMMGKEEPAGGAVMGSSGDEDEEDGEEEEEPELELSSDAYYGVLKEPLTVIHPLKGLTDPHSLTRVLHEVEPSFVVLYDAELSFVRQLEIYKACRPGKPLRVYFLIYGGSTEEQKYLTALSKEKKAFEHLIREKATMVIPEEREGREDTNLDLARNMESANATTNSRKAGGQEQPKEPSRVIVDMREFRSELPSLLHRRGLDIEPVTLEVGDYILSPDTCVERKSVSDLIGSLQSGRLYTQCLSMTRYYRKPVLLIEFDPTKPFSLMARTDFHHEISSNDISSKLTLLTLHFPRLRILWCPSPHATADLFLDLKKGRPEPDATAAQAVTAESDTVAESADIYNPGPYDFLLKMPGVNTKNYRSLIKNADSLADLAKLSQKELVKILGNINNAKLLYEFLHNAADVPAPMQRAKQT</sequence>
<keyword evidence="7" id="KW-0540">Nuclease</keyword>
<evidence type="ECO:0000256" key="4">
    <source>
        <dbReference type="ARBA" id="ARBA00010015"/>
    </source>
</evidence>
<dbReference type="GO" id="GO:0000724">
    <property type="term" value="P:double-strand break repair via homologous recombination"/>
    <property type="evidence" value="ECO:0007669"/>
    <property type="project" value="TreeGrafter"/>
</dbReference>
<feature type="region of interest" description="Disordered" evidence="21">
    <location>
        <begin position="640"/>
        <end position="659"/>
    </location>
</feature>
<feature type="region of interest" description="Disordered" evidence="21">
    <location>
        <begin position="440"/>
        <end position="517"/>
    </location>
</feature>
<evidence type="ECO:0000256" key="16">
    <source>
        <dbReference type="ARBA" id="ARBA00023242"/>
    </source>
</evidence>
<dbReference type="AlphaFoldDB" id="A0A3B5JXV2"/>
<dbReference type="InterPro" id="IPR047520">
    <property type="entry name" value="XPF_nuclease"/>
</dbReference>
<evidence type="ECO:0000256" key="10">
    <source>
        <dbReference type="ARBA" id="ARBA00022763"/>
    </source>
</evidence>
<comment type="subunit">
    <text evidence="18">Heterodimer composed of ERCC1 and ERCC4/XPF. Interacts with SLX4/BTBD12; this interaction is direct and links the ERCC1-ERCC4/XPF complex to SLX4, which may coordinate the action of the structure-specific endonuclease during DNA repair.</text>
</comment>
<dbReference type="SUPFAM" id="SSF52980">
    <property type="entry name" value="Restriction endonuclease-like"/>
    <property type="match status" value="1"/>
</dbReference>
<keyword evidence="16" id="KW-0539">Nucleus</keyword>
<keyword evidence="8" id="KW-0677">Repeat</keyword>
<dbReference type="GO" id="GO:0005694">
    <property type="term" value="C:chromosome"/>
    <property type="evidence" value="ECO:0007669"/>
    <property type="project" value="UniProtKB-SubCell"/>
</dbReference>
<dbReference type="GO" id="GO:0003684">
    <property type="term" value="F:damaged DNA binding"/>
    <property type="evidence" value="ECO:0007669"/>
    <property type="project" value="TreeGrafter"/>
</dbReference>
<evidence type="ECO:0000256" key="5">
    <source>
        <dbReference type="ARBA" id="ARBA00022454"/>
    </source>
</evidence>
<keyword evidence="6" id="KW-0597">Phosphoprotein</keyword>
<dbReference type="GO" id="GO:0000110">
    <property type="term" value="C:nucleotide-excision repair factor 1 complex"/>
    <property type="evidence" value="ECO:0007669"/>
    <property type="project" value="TreeGrafter"/>
</dbReference>
<evidence type="ECO:0000256" key="8">
    <source>
        <dbReference type="ARBA" id="ARBA00022737"/>
    </source>
</evidence>
<dbReference type="GO" id="GO:0009411">
    <property type="term" value="P:response to UV"/>
    <property type="evidence" value="ECO:0007669"/>
    <property type="project" value="UniProtKB-ARBA"/>
</dbReference>
<comment type="subcellular location">
    <subcellularLocation>
        <location evidence="3">Chromosome</location>
    </subcellularLocation>
    <subcellularLocation>
        <location evidence="2">Nucleus</location>
    </subcellularLocation>
</comment>
<evidence type="ECO:0000256" key="21">
    <source>
        <dbReference type="SAM" id="MobiDB-lite"/>
    </source>
</evidence>
<reference evidence="23" key="2">
    <citation type="submission" date="2025-08" db="UniProtKB">
        <authorList>
            <consortium name="Ensembl"/>
        </authorList>
    </citation>
    <scope>IDENTIFICATION</scope>
</reference>
<proteinExistence type="inferred from homology"/>
<organism evidence="23 24">
    <name type="scientific">Takifugu rubripes</name>
    <name type="common">Japanese pufferfish</name>
    <name type="synonym">Fugu rubripes</name>
    <dbReference type="NCBI Taxonomy" id="31033"/>
    <lineage>
        <taxon>Eukaryota</taxon>
        <taxon>Metazoa</taxon>
        <taxon>Chordata</taxon>
        <taxon>Craniata</taxon>
        <taxon>Vertebrata</taxon>
        <taxon>Euteleostomi</taxon>
        <taxon>Actinopterygii</taxon>
        <taxon>Neopterygii</taxon>
        <taxon>Teleostei</taxon>
        <taxon>Neoteleostei</taxon>
        <taxon>Acanthomorphata</taxon>
        <taxon>Eupercaria</taxon>
        <taxon>Tetraodontiformes</taxon>
        <taxon>Tetradontoidea</taxon>
        <taxon>Tetraodontidae</taxon>
        <taxon>Takifugu</taxon>
    </lineage>
</organism>
<keyword evidence="11" id="KW-0378">Hydrolase</keyword>
<evidence type="ECO:0000259" key="22">
    <source>
        <dbReference type="SMART" id="SM00891"/>
    </source>
</evidence>
<evidence type="ECO:0000256" key="18">
    <source>
        <dbReference type="ARBA" id="ARBA00064560"/>
    </source>
</evidence>
<dbReference type="GO" id="GO:0003697">
    <property type="term" value="F:single-stranded DNA binding"/>
    <property type="evidence" value="ECO:0007669"/>
    <property type="project" value="InterPro"/>
</dbReference>
<evidence type="ECO:0000256" key="1">
    <source>
        <dbReference type="ARBA" id="ARBA00001946"/>
    </source>
</evidence>
<name>A0A3B5JXV2_TAKRU</name>
<keyword evidence="24" id="KW-1185">Reference proteome</keyword>
<dbReference type="Gene3D" id="3.40.50.10130">
    <property type="match status" value="1"/>
</dbReference>
<evidence type="ECO:0000256" key="11">
    <source>
        <dbReference type="ARBA" id="ARBA00022801"/>
    </source>
</evidence>
<dbReference type="SUPFAM" id="SSF47781">
    <property type="entry name" value="RuvA domain 2-like"/>
    <property type="match status" value="1"/>
</dbReference>
<evidence type="ECO:0000256" key="3">
    <source>
        <dbReference type="ARBA" id="ARBA00004286"/>
    </source>
</evidence>
<dbReference type="Proteomes" id="UP000005226">
    <property type="component" value="Chromosome 1"/>
</dbReference>
<dbReference type="OMA" id="THILDIM"/>
<evidence type="ECO:0000313" key="23">
    <source>
        <dbReference type="Ensembl" id="ENSTRUP00000047910.2"/>
    </source>
</evidence>
<feature type="compositionally biased region" description="Acidic residues" evidence="21">
    <location>
        <begin position="499"/>
        <end position="516"/>
    </location>
</feature>
<dbReference type="GeneID" id="101067597"/>
<evidence type="ECO:0000256" key="14">
    <source>
        <dbReference type="ARBA" id="ARBA00023125"/>
    </source>
</evidence>
<comment type="cofactor">
    <cofactor evidence="1">
        <name>Mg(2+)</name>
        <dbReference type="ChEBI" id="CHEBI:18420"/>
    </cofactor>
</comment>
<dbReference type="PANTHER" id="PTHR10150">
    <property type="entry name" value="DNA REPAIR ENDONUCLEASE XPF"/>
    <property type="match status" value="1"/>
</dbReference>
<evidence type="ECO:0000256" key="12">
    <source>
        <dbReference type="ARBA" id="ARBA00022842"/>
    </source>
</evidence>
<evidence type="ECO:0000256" key="9">
    <source>
        <dbReference type="ARBA" id="ARBA00022759"/>
    </source>
</evidence>
<dbReference type="CTD" id="2072"/>
<dbReference type="KEGG" id="tru:101067597"/>
<dbReference type="STRING" id="31033.ENSTRUP00000047910"/>
<accession>A0A3B5JXV2</accession>
<comment type="function">
    <text evidence="17">Catalytic component of a structure-specific DNA repair endonuclease responsible for the 5-prime incision during DNA repair, and which is essential for nucleotide excision repair (NER) and interstrand cross-link (ICL) repair.</text>
</comment>
<evidence type="ECO:0000256" key="6">
    <source>
        <dbReference type="ARBA" id="ARBA00022553"/>
    </source>
</evidence>
<keyword evidence="9" id="KW-0255">Endonuclease</keyword>